<dbReference type="InterPro" id="IPR001878">
    <property type="entry name" value="Znf_CCHC"/>
</dbReference>
<keyword evidence="1" id="KW-0863">Zinc-finger</keyword>
<evidence type="ECO:0000313" key="5">
    <source>
        <dbReference type="Proteomes" id="UP000192257"/>
    </source>
</evidence>
<dbReference type="Pfam" id="PF13086">
    <property type="entry name" value="AAA_11"/>
    <property type="match status" value="1"/>
</dbReference>
<dbReference type="GO" id="GO:0031048">
    <property type="term" value="P:regulatory ncRNA-mediated heterochromatin formation"/>
    <property type="evidence" value="ECO:0007669"/>
    <property type="project" value="TreeGrafter"/>
</dbReference>
<evidence type="ECO:0000256" key="2">
    <source>
        <dbReference type="SAM" id="MobiDB-lite"/>
    </source>
</evidence>
<reference evidence="4 5" key="1">
    <citation type="submission" date="2017-03" db="EMBL/GenBank/DDBJ databases">
        <title>An alternative strategy for trypanosome survival in the mammalian bloodstream revealed through genome and transcriptome analysis of the ubiquitous bovine parasite Trypanosoma (Megatrypanum) theileri.</title>
        <authorList>
            <person name="Kelly S."/>
            <person name="Ivens A."/>
            <person name="Mott A."/>
            <person name="O'Neill E."/>
            <person name="Emms D."/>
            <person name="Macleod O."/>
            <person name="Voorheis P."/>
            <person name="Matthews J."/>
            <person name="Matthews K."/>
            <person name="Carrington M."/>
        </authorList>
    </citation>
    <scope>NUCLEOTIDE SEQUENCE [LARGE SCALE GENOMIC DNA]</scope>
    <source>
        <strain evidence="4">Edinburgh</strain>
    </source>
</reference>
<dbReference type="PROSITE" id="PS50158">
    <property type="entry name" value="ZF_CCHC"/>
    <property type="match status" value="1"/>
</dbReference>
<feature type="domain" description="CCHC-type" evidence="3">
    <location>
        <begin position="95"/>
        <end position="110"/>
    </location>
</feature>
<dbReference type="InterPro" id="IPR041679">
    <property type="entry name" value="DNA2/NAM7-like_C"/>
</dbReference>
<protein>
    <submittedName>
        <fullName evidence="4">Putative NFX1-type zinc finger-containing protein 1-like</fullName>
    </submittedName>
</protein>
<keyword evidence="1" id="KW-0479">Metal-binding</keyword>
<name>A0A1X0P1J5_9TRYP</name>
<dbReference type="GeneID" id="39984349"/>
<dbReference type="CDD" id="cd18808">
    <property type="entry name" value="SF1_C_Upf1"/>
    <property type="match status" value="1"/>
</dbReference>
<evidence type="ECO:0000313" key="4">
    <source>
        <dbReference type="EMBL" id="ORC90280.1"/>
    </source>
</evidence>
<proteinExistence type="predicted"/>
<dbReference type="VEuPathDB" id="TriTrypDB:TM35_000093300"/>
<dbReference type="InterPro" id="IPR045055">
    <property type="entry name" value="DNA2/NAM7-like"/>
</dbReference>
<dbReference type="RefSeq" id="XP_028884346.1">
    <property type="nucleotide sequence ID" value="XM_029024569.1"/>
</dbReference>
<evidence type="ECO:0000256" key="1">
    <source>
        <dbReference type="PROSITE-ProRule" id="PRU00047"/>
    </source>
</evidence>
<dbReference type="GO" id="GO:0003676">
    <property type="term" value="F:nucleic acid binding"/>
    <property type="evidence" value="ECO:0007669"/>
    <property type="project" value="InterPro"/>
</dbReference>
<dbReference type="OrthoDB" id="2423195at2759"/>
<dbReference type="Pfam" id="PF13087">
    <property type="entry name" value="AAA_12"/>
    <property type="match status" value="1"/>
</dbReference>
<dbReference type="PANTHER" id="PTHR10887:SF341">
    <property type="entry name" value="NFX1-TYPE ZINC FINGER-CONTAINING PROTEIN 1"/>
    <property type="match status" value="1"/>
</dbReference>
<comment type="caution">
    <text evidence="4">The sequence shown here is derived from an EMBL/GenBank/DDBJ whole genome shotgun (WGS) entry which is preliminary data.</text>
</comment>
<dbReference type="GO" id="GO:0031380">
    <property type="term" value="C:nuclear RNA-directed RNA polymerase complex"/>
    <property type="evidence" value="ECO:0007669"/>
    <property type="project" value="TreeGrafter"/>
</dbReference>
<feature type="compositionally biased region" description="Polar residues" evidence="2">
    <location>
        <begin position="194"/>
        <end position="203"/>
    </location>
</feature>
<dbReference type="GO" id="GO:0004386">
    <property type="term" value="F:helicase activity"/>
    <property type="evidence" value="ECO:0007669"/>
    <property type="project" value="InterPro"/>
</dbReference>
<dbReference type="Proteomes" id="UP000192257">
    <property type="component" value="Unassembled WGS sequence"/>
</dbReference>
<dbReference type="InterPro" id="IPR041677">
    <property type="entry name" value="DNA2/NAM7_AAA_11"/>
</dbReference>
<evidence type="ECO:0000259" key="3">
    <source>
        <dbReference type="PROSITE" id="PS50158"/>
    </source>
</evidence>
<gene>
    <name evidence="4" type="ORF">TM35_000093300</name>
</gene>
<dbReference type="InterPro" id="IPR047187">
    <property type="entry name" value="SF1_C_Upf1"/>
</dbReference>
<dbReference type="GO" id="GO:0008270">
    <property type="term" value="F:zinc ion binding"/>
    <property type="evidence" value="ECO:0007669"/>
    <property type="project" value="UniProtKB-KW"/>
</dbReference>
<organism evidence="4 5">
    <name type="scientific">Trypanosoma theileri</name>
    <dbReference type="NCBI Taxonomy" id="67003"/>
    <lineage>
        <taxon>Eukaryota</taxon>
        <taxon>Discoba</taxon>
        <taxon>Euglenozoa</taxon>
        <taxon>Kinetoplastea</taxon>
        <taxon>Metakinetoplastina</taxon>
        <taxon>Trypanosomatida</taxon>
        <taxon>Trypanosomatidae</taxon>
        <taxon>Trypanosoma</taxon>
    </lineage>
</organism>
<dbReference type="SUPFAM" id="SSF52540">
    <property type="entry name" value="P-loop containing nucleoside triphosphate hydrolases"/>
    <property type="match status" value="1"/>
</dbReference>
<dbReference type="PANTHER" id="PTHR10887">
    <property type="entry name" value="DNA2/NAM7 HELICASE FAMILY"/>
    <property type="match status" value="1"/>
</dbReference>
<keyword evidence="1" id="KW-0862">Zinc</keyword>
<sequence length="1437" mass="163076">MPTAISGDPTVNAWTDAKSASINWEDPDDVLSNDWTFLRIVEFHPALAEYANTHPNEKENWQTIFMDPQCTEERIKALQLWLKKGLLSLREDRWCRHCGQQGHTRRQCKQLHSSVENENENENEIITGTTTTTGTGIGQTKPISRVMSRFAAHQAEIERCKLLQEKHWNDTRNAPQVRRNHSYGPSKRGGVGDPNSNNDQTGRPKTKKELTLFAEERRRGTVGRIDTQYGIGFVRVADVGDVKFFMDRVDYGIKEIALGDAVTLKIDQSRDYPLAVDIRPEKPNITLEDVHKFLQRCKTTTQPIKIIKTIMTHTYEWPVLLGLLREMTNTAFVDGVHTIVELTTFVGNREPIHIPLLESFLSMMLRSSNKETVPPFFPQMVLDALTMGNKTEQPEEISMMVERWIEVVNLVILLRQYANAKNEVTDEVQSKLISLLTEYLNSTVSIPTAASKKKVETALKRLQSPSENKTLTHIIPSADEFSVPPPDPQSPFSPQNLPINGKTEYNSTDNFITDHCRLLRADTFEMVSRLLPAMCFQLPHYTPSKETEAEIPHIRLYDGVRFMGRVLTRDRDYASPDSYILQVHPKNALANPPSQLLPGTTVCITTGLDRTVMNANEMFWGIITSCNINLLAGNMIVLTPCESSTSFDILAEHLQRNEELGKTDHSCILVTNIFMAGYKSIMKALSAFVGPLAMPLPMSSILVNEEAAANAVQVGNWKPRNPDDLVSYIPPYCEFAFMDLIDGVRDRFSLDKGQEEVMRCLPTSEILLVQGPPGTGKSFIGCRVVEVYVRYKQLVASGDILRTIDVDQLRSTSPDDMLPTVGPIVIITYKNHALDEFLIDLLKSKLWDDERPRIAQLLLGNGSNAGKSEFFPRAKRIVRIGGRSREAALDPYNLSSLIRAKSDKPVLNSLKERLFLMNQRLERLLKEIHYLESGRVPKSLFERWLTEEQRKHIRYEDRDDWLQGKQYVGANARTVERTLFLDILRTHMSVALEKAETSSSDPTAAVAAVDIAKKAQVDEDGGAPLSVFQEMRREEETRDFNDALHTIYLSAEAMHLAKNPPSRPEGVPKELLSLWSLEPQLRHEYYAYLIRECISTKARDCLLIMDAIMNVVTIRNHAMDELKLELLRGADVVGLTTTGCATNQNLLRSLRPSVLVVEEAAEVLESQLLACMTDSLQQVVLIGDHYQLQPKVETFLYEKVNKLNMSLFERLASRIKPIGLTEQRRMHPTISRMVRPFYESQVLLDNEHLPTRPFVSAMGEKYTDGVPGLAKRVFFWRHNRPEEEAPGSRSKVNLKEVDMVVNMITHLTSEGVHQKSITVITPYLGQCRMLRTTLRLRAFSDVAVSTVDLFQGDENDVIILSLVRTEKLTEFLRMRNRMIVCCSRARFAMVIVGNDVLLQQSNHWKQVLDLLQEDDCVGDRLPITRRNSSETIEWMEA</sequence>
<dbReference type="Gene3D" id="3.40.50.300">
    <property type="entry name" value="P-loop containing nucleotide triphosphate hydrolases"/>
    <property type="match status" value="2"/>
</dbReference>
<dbReference type="InterPro" id="IPR027417">
    <property type="entry name" value="P-loop_NTPase"/>
</dbReference>
<keyword evidence="5" id="KW-1185">Reference proteome</keyword>
<dbReference type="EMBL" id="NBCO01000009">
    <property type="protein sequence ID" value="ORC90280.1"/>
    <property type="molecule type" value="Genomic_DNA"/>
</dbReference>
<accession>A0A1X0P1J5</accession>
<feature type="region of interest" description="Disordered" evidence="2">
    <location>
        <begin position="168"/>
        <end position="209"/>
    </location>
</feature>
<dbReference type="STRING" id="67003.A0A1X0P1J5"/>